<dbReference type="Proteomes" id="UP000245380">
    <property type="component" value="Unassembled WGS sequence"/>
</dbReference>
<evidence type="ECO:0000313" key="2">
    <source>
        <dbReference type="Proteomes" id="UP000245380"/>
    </source>
</evidence>
<dbReference type="AlphaFoldDB" id="A0A2U3D6R9"/>
<accession>A0A2U3D6R9</accession>
<gene>
    <name evidence="1" type="ORF">BM613_10880</name>
</gene>
<dbReference type="CDD" id="cd19067">
    <property type="entry name" value="PfuEndoQ-like"/>
    <property type="match status" value="1"/>
</dbReference>
<dbReference type="RefSeq" id="WP_109431225.1">
    <property type="nucleotide sequence ID" value="NZ_MPDK01000021.1"/>
</dbReference>
<sequence>MTQQKTAQSRYYIDGHVHIGRSKSGAAIKIAAAPSLTIDGILATASVQKGIQILGVIDAVTPPIFHELEDLVTLGTLVPLRDGGLRYKDELTLLLGGEIEVRGPYGGAAHFGAFVPDLKALREFAQWLEKEQTNPNLSSQRIKNADANALGQIIQELNGLLIVNHAFTPHKGLYGRCVRHLGEMIDPAFVSAIELGLSADTAMADRLSELAHFTFVTNSDAHSLPRIAREYQIAALTAPTFRAYQSALLRQGENRLLANIGMFPNLGKYHRSACASCHAMLPFGDGSCPACGAKRAVTGVAERLQLIADYEQPHSPEHRPPYIHQVPLHFIPGLGPKLMQKLCAEFGTEMNIINEVPIPQLAEVIGEPLAQMIGQARLGQLILEPGYGGQYGRVQKT</sequence>
<reference evidence="1 2" key="1">
    <citation type="submission" date="2016-11" db="EMBL/GenBank/DDBJ databases">
        <title>Comparative genomics of Acidibacillus ferroxidans species.</title>
        <authorList>
            <person name="Oliveira G."/>
            <person name="Nunes G."/>
            <person name="Oliveira R."/>
            <person name="Araujo F."/>
            <person name="Salim A."/>
            <person name="Scholte L."/>
            <person name="Morais D."/>
            <person name="Nancucheo I."/>
            <person name="Johnson D.B."/>
            <person name="Grail B."/>
            <person name="Bittencourt J."/>
            <person name="Valadares R."/>
        </authorList>
    </citation>
    <scope>NUCLEOTIDE SEQUENCE [LARGE SCALE GENOMIC DNA]</scope>
    <source>
        <strain evidence="1 2">Y002</strain>
    </source>
</reference>
<comment type="caution">
    <text evidence="1">The sequence shown here is derived from an EMBL/GenBank/DDBJ whole genome shotgun (WGS) entry which is preliminary data.</text>
</comment>
<evidence type="ECO:0008006" key="3">
    <source>
        <dbReference type="Google" id="ProtNLM"/>
    </source>
</evidence>
<dbReference type="PANTHER" id="PTHR40084:SF1">
    <property type="entry name" value="PHOSPHOTRANSFERASE"/>
    <property type="match status" value="1"/>
</dbReference>
<evidence type="ECO:0000313" key="1">
    <source>
        <dbReference type="EMBL" id="PWI56980.1"/>
    </source>
</evidence>
<dbReference type="PANTHER" id="PTHR40084">
    <property type="entry name" value="PHOSPHOHYDROLASE, PHP FAMILY"/>
    <property type="match status" value="1"/>
</dbReference>
<dbReference type="InterPro" id="IPR010994">
    <property type="entry name" value="RuvA_2-like"/>
</dbReference>
<protein>
    <recommendedName>
        <fullName evidence="3">TIGR00375 family protein</fullName>
    </recommendedName>
</protein>
<organism evidence="1 2">
    <name type="scientific">Sulfoacidibacillus thermotolerans</name>
    <name type="common">Acidibacillus sulfuroxidans</name>
    <dbReference type="NCBI Taxonomy" id="1765684"/>
    <lineage>
        <taxon>Bacteria</taxon>
        <taxon>Bacillati</taxon>
        <taxon>Bacillota</taxon>
        <taxon>Bacilli</taxon>
        <taxon>Bacillales</taxon>
        <taxon>Alicyclobacillaceae</taxon>
        <taxon>Sulfoacidibacillus</taxon>
    </lineage>
</organism>
<dbReference type="OrthoDB" id="9810135at2"/>
<name>A0A2U3D6R9_SULT2</name>
<dbReference type="Gene3D" id="3.20.20.140">
    <property type="entry name" value="Metal-dependent hydrolases"/>
    <property type="match status" value="1"/>
</dbReference>
<keyword evidence="2" id="KW-1185">Reference proteome</keyword>
<dbReference type="InterPro" id="IPR016195">
    <property type="entry name" value="Pol/histidinol_Pase-like"/>
</dbReference>
<dbReference type="EMBL" id="MPDK01000021">
    <property type="protein sequence ID" value="PWI56980.1"/>
    <property type="molecule type" value="Genomic_DNA"/>
</dbReference>
<dbReference type="Gene3D" id="1.10.150.20">
    <property type="entry name" value="5' to 3' exonuclease, C-terminal subdomain"/>
    <property type="match status" value="1"/>
</dbReference>
<proteinExistence type="predicted"/>
<dbReference type="SUPFAM" id="SSF89550">
    <property type="entry name" value="PHP domain-like"/>
    <property type="match status" value="1"/>
</dbReference>
<dbReference type="SUPFAM" id="SSF47781">
    <property type="entry name" value="RuvA domain 2-like"/>
    <property type="match status" value="1"/>
</dbReference>